<reference evidence="3 4" key="1">
    <citation type="journal article" date="2014" name="Nature">
        <title>The genome of the recently domesticated crop plant sugar beet (Beta vulgaris).</title>
        <authorList>
            <person name="Dohm J.C."/>
            <person name="Minoche A.E."/>
            <person name="Holtgrawe D."/>
            <person name="Capella-Gutierrez S."/>
            <person name="Zakrzewski F."/>
            <person name="Tafer H."/>
            <person name="Rupp O."/>
            <person name="Sorensen T.R."/>
            <person name="Stracke R."/>
            <person name="Reinhardt R."/>
            <person name="Goesmann A."/>
            <person name="Kraft T."/>
            <person name="Schulz B."/>
            <person name="Stadler P.F."/>
            <person name="Schmidt T."/>
            <person name="Gabaldon T."/>
            <person name="Lehrach H."/>
            <person name="Weisshaar B."/>
            <person name="Himmelbauer H."/>
        </authorList>
    </citation>
    <scope>NUCLEOTIDE SEQUENCE [LARGE SCALE GENOMIC DNA]</scope>
    <source>
        <tissue evidence="3">Taproot</tissue>
    </source>
</reference>
<protein>
    <submittedName>
        <fullName evidence="3">Uncharacterized protein</fullName>
    </submittedName>
</protein>
<dbReference type="Gramene" id="KMS93548">
    <property type="protein sequence ID" value="KMS93548"/>
    <property type="gene ID" value="BVRB_030370"/>
</dbReference>
<feature type="compositionally biased region" description="Acidic residues" evidence="2">
    <location>
        <begin position="189"/>
        <end position="198"/>
    </location>
</feature>
<sequence>GDIQATLKRKSQFVWDSIRPRVSTAATSKPQSMKPRPSIPNFVETKPEPFKGAPGATTSMALASAAFPSLSNVHDDNDDGKVSPKIQQQLDHLRNRVHELEERCAYWRNKAEAAEAALAAVKTSPMQALPRKSVKSATANNLVIRTSIPARQAPQSDDEISSEDGLTTDDDAYRTAMPEISNESKTDEEISDLSDEDSSIVAPPISVAPS</sequence>
<dbReference type="Proteomes" id="UP000035740">
    <property type="component" value="Unassembled WGS sequence"/>
</dbReference>
<gene>
    <name evidence="3" type="ORF">BVRB_030370</name>
</gene>
<organism evidence="3 4">
    <name type="scientific">Beta vulgaris subsp. vulgaris</name>
    <name type="common">Beet</name>
    <dbReference type="NCBI Taxonomy" id="3555"/>
    <lineage>
        <taxon>Eukaryota</taxon>
        <taxon>Viridiplantae</taxon>
        <taxon>Streptophyta</taxon>
        <taxon>Embryophyta</taxon>
        <taxon>Tracheophyta</taxon>
        <taxon>Spermatophyta</taxon>
        <taxon>Magnoliopsida</taxon>
        <taxon>eudicotyledons</taxon>
        <taxon>Gunneridae</taxon>
        <taxon>Pentapetalae</taxon>
        <taxon>Caryophyllales</taxon>
        <taxon>Chenopodiaceae</taxon>
        <taxon>Betoideae</taxon>
        <taxon>Beta</taxon>
    </lineage>
</organism>
<name>A0A0J8B0V4_BETVV</name>
<feature type="region of interest" description="Disordered" evidence="2">
    <location>
        <begin position="21"/>
        <end position="56"/>
    </location>
</feature>
<evidence type="ECO:0000256" key="2">
    <source>
        <dbReference type="SAM" id="MobiDB-lite"/>
    </source>
</evidence>
<proteinExistence type="predicted"/>
<feature type="non-terminal residue" evidence="3">
    <location>
        <position position="1"/>
    </location>
</feature>
<feature type="region of interest" description="Disordered" evidence="2">
    <location>
        <begin position="145"/>
        <end position="210"/>
    </location>
</feature>
<dbReference type="EMBL" id="KQ101545">
    <property type="protein sequence ID" value="KMS93548.1"/>
    <property type="molecule type" value="Genomic_DNA"/>
</dbReference>
<evidence type="ECO:0000256" key="1">
    <source>
        <dbReference type="SAM" id="Coils"/>
    </source>
</evidence>
<accession>A0A0J8B0V4</accession>
<dbReference type="AlphaFoldDB" id="A0A0J8B0V4"/>
<feature type="compositionally biased region" description="Acidic residues" evidence="2">
    <location>
        <begin position="156"/>
        <end position="170"/>
    </location>
</feature>
<keyword evidence="1" id="KW-0175">Coiled coil</keyword>
<keyword evidence="4" id="KW-1185">Reference proteome</keyword>
<evidence type="ECO:0000313" key="4">
    <source>
        <dbReference type="Proteomes" id="UP000035740"/>
    </source>
</evidence>
<feature type="coiled-coil region" evidence="1">
    <location>
        <begin position="83"/>
        <end position="117"/>
    </location>
</feature>
<evidence type="ECO:0000313" key="3">
    <source>
        <dbReference type="EMBL" id="KMS93548.1"/>
    </source>
</evidence>